<dbReference type="AlphaFoldDB" id="A0A1V4IH26"/>
<reference evidence="2 3" key="1">
    <citation type="submission" date="2017-03" db="EMBL/GenBank/DDBJ databases">
        <title>Genome sequence of Clostridium chromiireducens DSM 23318.</title>
        <authorList>
            <person name="Poehlein A."/>
            <person name="Daniel R."/>
        </authorList>
    </citation>
    <scope>NUCLEOTIDE SEQUENCE [LARGE SCALE GENOMIC DNA]</scope>
    <source>
        <strain evidence="2 3">DSM 23318</strain>
    </source>
</reference>
<gene>
    <name evidence="2" type="ORF">CLCHR_35660</name>
</gene>
<dbReference type="STRING" id="225345.CLCHR_35660"/>
<evidence type="ECO:0000313" key="2">
    <source>
        <dbReference type="EMBL" id="OPJ59253.1"/>
    </source>
</evidence>
<organism evidence="2 3">
    <name type="scientific">Clostridium chromiireducens</name>
    <dbReference type="NCBI Taxonomy" id="225345"/>
    <lineage>
        <taxon>Bacteria</taxon>
        <taxon>Bacillati</taxon>
        <taxon>Bacillota</taxon>
        <taxon>Clostridia</taxon>
        <taxon>Eubacteriales</taxon>
        <taxon>Clostridiaceae</taxon>
        <taxon>Clostridium</taxon>
    </lineage>
</organism>
<sequence>MEKRLSLLFGIIGSLVLLISPLGLSMIFGSIRGYVTEILFSILTILGFIFIIYFSILLIIDTIKTIHKK</sequence>
<keyword evidence="1" id="KW-0812">Transmembrane</keyword>
<dbReference type="Proteomes" id="UP000191056">
    <property type="component" value="Unassembled WGS sequence"/>
</dbReference>
<comment type="caution">
    <text evidence="2">The sequence shown here is derived from an EMBL/GenBank/DDBJ whole genome shotgun (WGS) entry which is preliminary data.</text>
</comment>
<dbReference type="EMBL" id="MZGT01000055">
    <property type="protein sequence ID" value="OPJ59253.1"/>
    <property type="molecule type" value="Genomic_DNA"/>
</dbReference>
<accession>A0A1V4IH26</accession>
<keyword evidence="1" id="KW-0472">Membrane</keyword>
<name>A0A1V4IH26_9CLOT</name>
<feature type="transmembrane region" description="Helical" evidence="1">
    <location>
        <begin position="7"/>
        <end position="32"/>
    </location>
</feature>
<feature type="transmembrane region" description="Helical" evidence="1">
    <location>
        <begin position="38"/>
        <end position="60"/>
    </location>
</feature>
<proteinExistence type="predicted"/>
<evidence type="ECO:0000256" key="1">
    <source>
        <dbReference type="SAM" id="Phobius"/>
    </source>
</evidence>
<protein>
    <submittedName>
        <fullName evidence="2">Uncharacterized protein</fullName>
    </submittedName>
</protein>
<dbReference type="RefSeq" id="WP_079441236.1">
    <property type="nucleotide sequence ID" value="NZ_MZGT01000055.1"/>
</dbReference>
<keyword evidence="3" id="KW-1185">Reference proteome</keyword>
<evidence type="ECO:0000313" key="3">
    <source>
        <dbReference type="Proteomes" id="UP000191056"/>
    </source>
</evidence>
<keyword evidence="1" id="KW-1133">Transmembrane helix</keyword>